<evidence type="ECO:0000259" key="2">
    <source>
        <dbReference type="Pfam" id="PF01425"/>
    </source>
</evidence>
<dbReference type="InterPro" id="IPR023631">
    <property type="entry name" value="Amidase_dom"/>
</dbReference>
<evidence type="ECO:0000313" key="3">
    <source>
        <dbReference type="EMBL" id="MBB3173924.1"/>
    </source>
</evidence>
<dbReference type="InterPro" id="IPR036928">
    <property type="entry name" value="AS_sf"/>
</dbReference>
<dbReference type="Pfam" id="PF01425">
    <property type="entry name" value="Amidase"/>
    <property type="match status" value="1"/>
</dbReference>
<keyword evidence="5" id="KW-1185">Reference proteome</keyword>
<dbReference type="InterPro" id="IPR020556">
    <property type="entry name" value="Amidase_CS"/>
</dbReference>
<dbReference type="PANTHER" id="PTHR11895">
    <property type="entry name" value="TRANSAMIDASE"/>
    <property type="match status" value="1"/>
</dbReference>
<dbReference type="Gene3D" id="3.90.1300.10">
    <property type="entry name" value="Amidase signature (AS) domain"/>
    <property type="match status" value="1"/>
</dbReference>
<keyword evidence="3" id="KW-0808">Transferase</keyword>
<dbReference type="EMBL" id="JACHXV010000005">
    <property type="protein sequence ID" value="MBB3173924.1"/>
    <property type="molecule type" value="Genomic_DNA"/>
</dbReference>
<dbReference type="RefSeq" id="WP_176622196.1">
    <property type="nucleotide sequence ID" value="NZ_JABXXQ010000040.1"/>
</dbReference>
<evidence type="ECO:0000313" key="4">
    <source>
        <dbReference type="EMBL" id="NVN29481.1"/>
    </source>
</evidence>
<comment type="similarity">
    <text evidence="1">Belongs to the amidase family.</text>
</comment>
<dbReference type="PROSITE" id="PS00571">
    <property type="entry name" value="AMIDASES"/>
    <property type="match status" value="1"/>
</dbReference>
<sequence>MSSELCFASARALAGSIASGALRATELMEATLRQAERVEPQINALAHRAFDAARRSAEDADGASAAGAPVGPLHGLPITVKDGIAISGLPNTSGSKACRDVIASSDDIVWARLRNAGAILIAKTTTPEFFSKVLTDSAAFGVTTNPWSPMHSPGGSSGGAAAALAVGVGVLAVGSDGGGSLRCPASCTNTVAIKPTLGRIPNSGVPDTFANFASIGPMARRIDDLELLYGVMTGSDRDDAQSLGASPMARRHTNAPVRRIGWLEGTHLDAFDPDLVRLTREATFALAGRNTDIVRLDGDFLDKVFDIYSVISCTGHAARWAGLPEAVRHDVTPAFLDIVRQGLGYSAVDFKCASNDRTSLFRRIQKIFDDVGILAMPALSAPAQRIDAGGAINSRLFAAWARNLYPFNLTGHPALVVPCGFSPDGLPVGLQLVGRWHEEAALFSVGRSIEAAACLTERHPCL</sequence>
<dbReference type="SUPFAM" id="SSF75304">
    <property type="entry name" value="Amidase signature (AS) enzymes"/>
    <property type="match status" value="1"/>
</dbReference>
<protein>
    <submittedName>
        <fullName evidence="4">Amidase</fullName>
    </submittedName>
    <submittedName>
        <fullName evidence="3">Aspartyl-tRNA(Asn)/glutamyl-tRNA(Gln) amidotransferase subunit A</fullName>
        <ecNumber evidence="3">6.3.5.6</ecNumber>
        <ecNumber evidence="3">6.3.5.7</ecNumber>
    </submittedName>
</protein>
<dbReference type="GO" id="GO:0050567">
    <property type="term" value="F:glutaminyl-tRNA synthase (glutamine-hydrolyzing) activity"/>
    <property type="evidence" value="ECO:0007669"/>
    <property type="project" value="UniProtKB-EC"/>
</dbReference>
<evidence type="ECO:0000313" key="5">
    <source>
        <dbReference type="Proteomes" id="UP000557688"/>
    </source>
</evidence>
<dbReference type="PANTHER" id="PTHR11895:SF7">
    <property type="entry name" value="GLUTAMYL-TRNA(GLN) AMIDOTRANSFERASE SUBUNIT A, MITOCHONDRIAL"/>
    <property type="match status" value="1"/>
</dbReference>
<dbReference type="AlphaFoldDB" id="A0A839V024"/>
<reference evidence="4 6" key="1">
    <citation type="submission" date="2020-06" db="EMBL/GenBank/DDBJ databases">
        <title>Description of novel acetic acid bacteria.</title>
        <authorList>
            <person name="Sombolestani A."/>
        </authorList>
    </citation>
    <scope>NUCLEOTIDE SEQUENCE [LARGE SCALE GENOMIC DNA]</scope>
    <source>
        <strain evidence="4 6">LMG 26838</strain>
    </source>
</reference>
<dbReference type="InterPro" id="IPR000120">
    <property type="entry name" value="Amidase"/>
</dbReference>
<dbReference type="EMBL" id="JABXXQ010000040">
    <property type="protein sequence ID" value="NVN29481.1"/>
    <property type="molecule type" value="Genomic_DNA"/>
</dbReference>
<organism evidence="3 5">
    <name type="scientific">Endobacter medicaginis</name>
    <dbReference type="NCBI Taxonomy" id="1181271"/>
    <lineage>
        <taxon>Bacteria</taxon>
        <taxon>Pseudomonadati</taxon>
        <taxon>Pseudomonadota</taxon>
        <taxon>Alphaproteobacteria</taxon>
        <taxon>Acetobacterales</taxon>
        <taxon>Acetobacteraceae</taxon>
        <taxon>Endobacter</taxon>
    </lineage>
</organism>
<keyword evidence="3" id="KW-0436">Ligase</keyword>
<dbReference type="EC" id="6.3.5.7" evidence="3"/>
<dbReference type="Proteomes" id="UP000565205">
    <property type="component" value="Unassembled WGS sequence"/>
</dbReference>
<dbReference type="GO" id="GO:0016740">
    <property type="term" value="F:transferase activity"/>
    <property type="evidence" value="ECO:0007669"/>
    <property type="project" value="UniProtKB-KW"/>
</dbReference>
<evidence type="ECO:0000256" key="1">
    <source>
        <dbReference type="ARBA" id="ARBA00009199"/>
    </source>
</evidence>
<dbReference type="EC" id="6.3.5.6" evidence="3"/>
<evidence type="ECO:0000313" key="6">
    <source>
        <dbReference type="Proteomes" id="UP000565205"/>
    </source>
</evidence>
<accession>A0A839V024</accession>
<dbReference type="GO" id="GO:0050566">
    <property type="term" value="F:asparaginyl-tRNA synthase (glutamine-hydrolyzing) activity"/>
    <property type="evidence" value="ECO:0007669"/>
    <property type="project" value="UniProtKB-EC"/>
</dbReference>
<gene>
    <name evidence="3" type="ORF">FHR90_001756</name>
    <name evidence="4" type="ORF">HUK83_03910</name>
</gene>
<feature type="domain" description="Amidase" evidence="2">
    <location>
        <begin position="26"/>
        <end position="442"/>
    </location>
</feature>
<dbReference type="Proteomes" id="UP000557688">
    <property type="component" value="Unassembled WGS sequence"/>
</dbReference>
<reference evidence="3 5" key="2">
    <citation type="submission" date="2020-08" db="EMBL/GenBank/DDBJ databases">
        <title>Genomic Encyclopedia of Type Strains, Phase III (KMG-III): the genomes of soil and plant-associated and newly described type strains.</title>
        <authorList>
            <person name="Whitman W."/>
        </authorList>
    </citation>
    <scope>NUCLEOTIDE SEQUENCE [LARGE SCALE GENOMIC DNA]</scope>
    <source>
        <strain evidence="3 5">CECT 8088</strain>
    </source>
</reference>
<name>A0A839V024_9PROT</name>
<proteinExistence type="inferred from homology"/>
<comment type="caution">
    <text evidence="3">The sequence shown here is derived from an EMBL/GenBank/DDBJ whole genome shotgun (WGS) entry which is preliminary data.</text>
</comment>